<dbReference type="Proteomes" id="UP000225108">
    <property type="component" value="Unassembled WGS sequence"/>
</dbReference>
<evidence type="ECO:0000256" key="1">
    <source>
        <dbReference type="ARBA" id="ARBA00005101"/>
    </source>
</evidence>
<sequence length="426" mass="45463">MNNAVDRPGAEPAAVIWSDDFLGYRWTAAHPMNPVRLALTMSLSRSLGVLDGVETTPPMNVDDRLLQTVHTSAYLDAVRSASAVDDYVGGATHLLERLFGLGSTDNPIFEGMHSAASVLVGGTMAAAAAIASGSVRRAVNIGGGMHHAMPGHAAGFCIYNDCAVAIRWLLEQGYDRIAYIDIDAHHGDGVQKVFAADPRVLTVSLHQHPATLWPGSGWPEEVGEQDGRGTAVNIALMPETTDKLWLRAFHAIVPGMLESFRPQIIVSQCGVDSHRRDPLTDLSLTIDGQRAAVLAMRDLADTYAEGRWLAVGGGGYGIVDVVPRSWTHLIAAVTGHDIDPVTAIDESWCRAATEETQALDETLRGDPVNSMTDGGDIDYLPWDGDGGGPLMAGVTDAAQTRTDATIMATRRAVYPLSGLDPEDPRD</sequence>
<dbReference type="InterPro" id="IPR023696">
    <property type="entry name" value="Ureohydrolase_dom_sf"/>
</dbReference>
<dbReference type="InterPro" id="IPR000286">
    <property type="entry name" value="HDACs"/>
</dbReference>
<keyword evidence="4" id="KW-0006">Acetoin catabolism</keyword>
<comment type="caution">
    <text evidence="6">The sequence shown here is derived from an EMBL/GenBank/DDBJ whole genome shotgun (WGS) entry which is preliminary data.</text>
</comment>
<dbReference type="UniPathway" id="UPA00040"/>
<comment type="similarity">
    <text evidence="2">Belongs to the histone deacetylase family.</text>
</comment>
<evidence type="ECO:0000313" key="6">
    <source>
        <dbReference type="EMBL" id="PHV64744.1"/>
    </source>
</evidence>
<organism evidence="6 7">
    <name type="scientific">Williamsia marianensis</name>
    <dbReference type="NCBI Taxonomy" id="85044"/>
    <lineage>
        <taxon>Bacteria</taxon>
        <taxon>Bacillati</taxon>
        <taxon>Actinomycetota</taxon>
        <taxon>Actinomycetes</taxon>
        <taxon>Mycobacteriales</taxon>
        <taxon>Nocardiaceae</taxon>
        <taxon>Williamsia</taxon>
    </lineage>
</organism>
<dbReference type="PRINTS" id="PR01270">
    <property type="entry name" value="HDASUPER"/>
</dbReference>
<evidence type="ECO:0000256" key="2">
    <source>
        <dbReference type="ARBA" id="ARBA00005947"/>
    </source>
</evidence>
<evidence type="ECO:0000259" key="5">
    <source>
        <dbReference type="Pfam" id="PF00850"/>
    </source>
</evidence>
<dbReference type="Gene3D" id="3.40.800.20">
    <property type="entry name" value="Histone deacetylase domain"/>
    <property type="match status" value="1"/>
</dbReference>
<dbReference type="InterPro" id="IPR023801">
    <property type="entry name" value="His_deacetylse_dom"/>
</dbReference>
<dbReference type="Pfam" id="PF00850">
    <property type="entry name" value="Hist_deacetyl"/>
    <property type="match status" value="1"/>
</dbReference>
<evidence type="ECO:0000256" key="3">
    <source>
        <dbReference type="ARBA" id="ARBA00020218"/>
    </source>
</evidence>
<dbReference type="InterPro" id="IPR003085">
    <property type="entry name" value="AcuC"/>
</dbReference>
<reference evidence="6 7" key="1">
    <citation type="submission" date="2017-10" db="EMBL/GenBank/DDBJ databases">
        <title>The draft genome sequence of Williamsia sp. BULT 1.1 isolated from the semi-arid grassland soils from South Africa.</title>
        <authorList>
            <person name="Kabwe M.H."/>
            <person name="Govender N."/>
            <person name="Mutseka Lunga P."/>
            <person name="Vikram S."/>
            <person name="Makhalanyane T.P."/>
        </authorList>
    </citation>
    <scope>NUCLEOTIDE SEQUENCE [LARGE SCALE GENOMIC DNA]</scope>
    <source>
        <strain evidence="6 7">BULT 1.1</strain>
    </source>
</reference>
<evidence type="ECO:0000313" key="7">
    <source>
        <dbReference type="Proteomes" id="UP000225108"/>
    </source>
</evidence>
<proteinExistence type="inferred from homology"/>
<dbReference type="GO" id="GO:0040029">
    <property type="term" value="P:epigenetic regulation of gene expression"/>
    <property type="evidence" value="ECO:0007669"/>
    <property type="project" value="TreeGrafter"/>
</dbReference>
<evidence type="ECO:0000256" key="4">
    <source>
        <dbReference type="ARBA" id="ARBA00022627"/>
    </source>
</evidence>
<accession>A0A2G3PG03</accession>
<comment type="pathway">
    <text evidence="1">Ketone degradation; acetoin degradation.</text>
</comment>
<dbReference type="PANTHER" id="PTHR10625">
    <property type="entry name" value="HISTONE DEACETYLASE HDAC1-RELATED"/>
    <property type="match status" value="1"/>
</dbReference>
<dbReference type="SUPFAM" id="SSF52768">
    <property type="entry name" value="Arginase/deacetylase"/>
    <property type="match status" value="1"/>
</dbReference>
<name>A0A2G3PG03_WILMA</name>
<dbReference type="GO" id="GO:0045150">
    <property type="term" value="P:acetoin catabolic process"/>
    <property type="evidence" value="ECO:0007669"/>
    <property type="project" value="UniProtKB-UniPathway"/>
</dbReference>
<protein>
    <recommendedName>
        <fullName evidence="3">Acetoin utilization protein AcuC</fullName>
    </recommendedName>
</protein>
<dbReference type="InterPro" id="IPR037138">
    <property type="entry name" value="His_deacetylse_dom_sf"/>
</dbReference>
<feature type="domain" description="Histone deacetylase" evidence="5">
    <location>
        <begin position="30"/>
        <end position="332"/>
    </location>
</feature>
<dbReference type="EMBL" id="PEBD01000012">
    <property type="protein sequence ID" value="PHV64744.1"/>
    <property type="molecule type" value="Genomic_DNA"/>
</dbReference>
<dbReference type="GO" id="GO:0004407">
    <property type="term" value="F:histone deacetylase activity"/>
    <property type="evidence" value="ECO:0007669"/>
    <property type="project" value="TreeGrafter"/>
</dbReference>
<dbReference type="PANTHER" id="PTHR10625:SF10">
    <property type="entry name" value="HISTONE DEACETYLASE HDAC1"/>
    <property type="match status" value="1"/>
</dbReference>
<dbReference type="AlphaFoldDB" id="A0A2G3PG03"/>
<dbReference type="CDD" id="cd09994">
    <property type="entry name" value="HDAC_AcuC_like"/>
    <property type="match status" value="1"/>
</dbReference>
<gene>
    <name evidence="6" type="ORF">CSW57_23490</name>
</gene>
<dbReference type="RefSeq" id="WP_099385006.1">
    <property type="nucleotide sequence ID" value="NZ_PEBD01000012.1"/>
</dbReference>